<evidence type="ECO:0000313" key="3">
    <source>
        <dbReference type="EMBL" id="CAB4722451.1"/>
    </source>
</evidence>
<dbReference type="GO" id="GO:0045892">
    <property type="term" value="P:negative regulation of DNA-templated transcription"/>
    <property type="evidence" value="ECO:0007669"/>
    <property type="project" value="InterPro"/>
</dbReference>
<reference evidence="5" key="1">
    <citation type="submission" date="2020-05" db="EMBL/GenBank/DDBJ databases">
        <authorList>
            <person name="Chiriac C."/>
            <person name="Salcher M."/>
            <person name="Ghai R."/>
            <person name="Kavagutti S V."/>
        </authorList>
    </citation>
    <scope>NUCLEOTIDE SEQUENCE</scope>
</reference>
<dbReference type="Gene3D" id="1.10.260.40">
    <property type="entry name" value="lambda repressor-like DNA-binding domains"/>
    <property type="match status" value="1"/>
</dbReference>
<name>A0A6J7W5Z0_9ZZZZ</name>
<dbReference type="EMBL" id="CAEZYO010000004">
    <property type="protein sequence ID" value="CAB4722451.1"/>
    <property type="molecule type" value="Genomic_DNA"/>
</dbReference>
<accession>A0A6J7W5Z0</accession>
<dbReference type="CDD" id="cd00093">
    <property type="entry name" value="HTH_XRE"/>
    <property type="match status" value="1"/>
</dbReference>
<proteinExistence type="predicted"/>
<evidence type="ECO:0000259" key="1">
    <source>
        <dbReference type="PROSITE" id="PS50943"/>
    </source>
</evidence>
<dbReference type="EMBL" id="CAFBRY010000004">
    <property type="protein sequence ID" value="CAB5137686.1"/>
    <property type="molecule type" value="Genomic_DNA"/>
</dbReference>
<dbReference type="InterPro" id="IPR037664">
    <property type="entry name" value="BldD_C"/>
</dbReference>
<evidence type="ECO:0000313" key="2">
    <source>
        <dbReference type="EMBL" id="CAB4332273.1"/>
    </source>
</evidence>
<dbReference type="EMBL" id="CAFABC010000001">
    <property type="protein sequence ID" value="CAB4813612.1"/>
    <property type="molecule type" value="Genomic_DNA"/>
</dbReference>
<evidence type="ECO:0000313" key="4">
    <source>
        <dbReference type="EMBL" id="CAB4813612.1"/>
    </source>
</evidence>
<dbReference type="GO" id="GO:0003677">
    <property type="term" value="F:DNA binding"/>
    <property type="evidence" value="ECO:0007669"/>
    <property type="project" value="InterPro"/>
</dbReference>
<organism evidence="5">
    <name type="scientific">freshwater metagenome</name>
    <dbReference type="NCBI Taxonomy" id="449393"/>
    <lineage>
        <taxon>unclassified sequences</taxon>
        <taxon>metagenomes</taxon>
        <taxon>ecological metagenomes</taxon>
    </lineage>
</organism>
<gene>
    <name evidence="3" type="ORF">UFOPK2731_00235</name>
    <name evidence="4" type="ORF">UFOPK3161_00022</name>
    <name evidence="2" type="ORF">UFOPK3962_00296</name>
    <name evidence="5" type="ORF">UFOPK4427_00285</name>
</gene>
<evidence type="ECO:0000313" key="5">
    <source>
        <dbReference type="EMBL" id="CAB5137686.1"/>
    </source>
</evidence>
<dbReference type="InterPro" id="IPR001387">
    <property type="entry name" value="Cro/C1-type_HTH"/>
</dbReference>
<dbReference type="SUPFAM" id="SSF47413">
    <property type="entry name" value="lambda repressor-like DNA-binding domains"/>
    <property type="match status" value="1"/>
</dbReference>
<dbReference type="InterPro" id="IPR010982">
    <property type="entry name" value="Lambda_DNA-bd_dom_sf"/>
</dbReference>
<dbReference type="Pfam" id="PF21179">
    <property type="entry name" value="BldD-like_C"/>
    <property type="match status" value="1"/>
</dbReference>
<dbReference type="AlphaFoldDB" id="A0A6J7W5Z0"/>
<sequence length="161" mass="18257">MNSQLDDIAARLRQIRRTRKLTLSSIQEISHGDINAISLGSYERGDRALTVKKAIEIAQFYEIPLSYLLTGVSPTGVNARKIVIDLRKAKQLLQRGESQNCGIERITLSFITGIIKVRQDFNGEVLSLREKDCDYLTITIGCTHDELVRFLDEHKLLITTR</sequence>
<dbReference type="Gene3D" id="1.10.10.1930">
    <property type="match status" value="1"/>
</dbReference>
<dbReference type="SMART" id="SM00530">
    <property type="entry name" value="HTH_XRE"/>
    <property type="match status" value="1"/>
</dbReference>
<dbReference type="Pfam" id="PF01381">
    <property type="entry name" value="HTH_3"/>
    <property type="match status" value="1"/>
</dbReference>
<dbReference type="PROSITE" id="PS50943">
    <property type="entry name" value="HTH_CROC1"/>
    <property type="match status" value="1"/>
</dbReference>
<dbReference type="InterPro" id="IPR038099">
    <property type="entry name" value="BldD-like_C_sf"/>
</dbReference>
<protein>
    <submittedName>
        <fullName evidence="5">Unannotated protein</fullName>
    </submittedName>
</protein>
<dbReference type="EMBL" id="CAESAH010000004">
    <property type="protein sequence ID" value="CAB4332273.1"/>
    <property type="molecule type" value="Genomic_DNA"/>
</dbReference>
<feature type="domain" description="HTH cro/C1-type" evidence="1">
    <location>
        <begin position="12"/>
        <end position="68"/>
    </location>
</feature>